<dbReference type="GO" id="GO:0005044">
    <property type="term" value="F:scavenger receptor activity"/>
    <property type="evidence" value="ECO:0007669"/>
    <property type="project" value="TreeGrafter"/>
</dbReference>
<evidence type="ECO:0000256" key="8">
    <source>
        <dbReference type="ARBA" id="ARBA00023157"/>
    </source>
</evidence>
<evidence type="ECO:0000256" key="9">
    <source>
        <dbReference type="ARBA" id="ARBA00023170"/>
    </source>
</evidence>
<keyword evidence="10" id="KW-0325">Glycoprotein</keyword>
<dbReference type="InParanoid" id="A0A1V9XQP1"/>
<dbReference type="EMBL" id="MNPL01005955">
    <property type="protein sequence ID" value="OQR75702.1"/>
    <property type="molecule type" value="Genomic_DNA"/>
</dbReference>
<dbReference type="STRING" id="418985.A0A1V9XQP1"/>
<feature type="transmembrane region" description="Helical" evidence="13">
    <location>
        <begin position="430"/>
        <end position="452"/>
    </location>
</feature>
<dbReference type="PRINTS" id="PR01609">
    <property type="entry name" value="CD36FAMILY"/>
</dbReference>
<comment type="subcellular location">
    <subcellularLocation>
        <location evidence="2">Cell membrane</location>
        <topology evidence="2">Multi-pass membrane protein</topology>
    </subcellularLocation>
    <subcellularLocation>
        <location evidence="1">Membrane</location>
        <location evidence="1">Caveola</location>
        <topology evidence="1">Multi-pass membrane protein</topology>
    </subcellularLocation>
</comment>
<evidence type="ECO:0000256" key="13">
    <source>
        <dbReference type="SAM" id="Phobius"/>
    </source>
</evidence>
<dbReference type="GO" id="GO:0005901">
    <property type="term" value="C:caveola"/>
    <property type="evidence" value="ECO:0007669"/>
    <property type="project" value="UniProtKB-SubCell"/>
</dbReference>
<evidence type="ECO:0000256" key="10">
    <source>
        <dbReference type="ARBA" id="ARBA00023180"/>
    </source>
</evidence>
<evidence type="ECO:0000313" key="14">
    <source>
        <dbReference type="EMBL" id="OQR75702.1"/>
    </source>
</evidence>
<keyword evidence="15" id="KW-1185">Reference proteome</keyword>
<keyword evidence="6 13" id="KW-1133">Transmembrane helix</keyword>
<dbReference type="AlphaFoldDB" id="A0A1V9XQP1"/>
<dbReference type="Pfam" id="PF01130">
    <property type="entry name" value="CD36"/>
    <property type="match status" value="1"/>
</dbReference>
<dbReference type="PANTHER" id="PTHR11923">
    <property type="entry name" value="SCAVENGER RECEPTOR CLASS B TYPE-1 SR-B1"/>
    <property type="match status" value="1"/>
</dbReference>
<evidence type="ECO:0000256" key="3">
    <source>
        <dbReference type="ARBA" id="ARBA00010532"/>
    </source>
</evidence>
<evidence type="ECO:0000256" key="7">
    <source>
        <dbReference type="ARBA" id="ARBA00023136"/>
    </source>
</evidence>
<evidence type="ECO:0000256" key="6">
    <source>
        <dbReference type="ARBA" id="ARBA00022989"/>
    </source>
</evidence>
<reference evidence="14 15" key="1">
    <citation type="journal article" date="2017" name="Gigascience">
        <title>Draft genome of the honey bee ectoparasitic mite, Tropilaelaps mercedesae, is shaped by the parasitic life history.</title>
        <authorList>
            <person name="Dong X."/>
            <person name="Armstrong S.D."/>
            <person name="Xia D."/>
            <person name="Makepeace B.L."/>
            <person name="Darby A.C."/>
            <person name="Kadowaki T."/>
        </authorList>
    </citation>
    <scope>NUCLEOTIDE SEQUENCE [LARGE SCALE GENOMIC DNA]</scope>
    <source>
        <strain evidence="14">Wuxi-XJTLU</strain>
    </source>
</reference>
<evidence type="ECO:0000256" key="11">
    <source>
        <dbReference type="ARBA" id="ARBA00040821"/>
    </source>
</evidence>
<evidence type="ECO:0000256" key="5">
    <source>
        <dbReference type="ARBA" id="ARBA00022692"/>
    </source>
</evidence>
<evidence type="ECO:0000256" key="1">
    <source>
        <dbReference type="ARBA" id="ARBA00004189"/>
    </source>
</evidence>
<sequence length="507" mass="56735">MVSIKLKVALQVLAVVLSVFSLGLIVLSSSASSLVSRIAKGQANLESEDVLENFISPPVPVYQRIYMFNLTNSKEVRKGAKPSVDEIGPYVFRVDMLKKNVTLRDGILSFKQYKAYHFVPELSGGLSLQDQIITVNPILHFFFLTVDSFDNNTHLRRPLFFKKTVDELLYNGFEDDILDNLEDTDIPTYEGRVGYLVGTNNTIEGAYEVFSGSDEDRGKLNNIISFFGRRHFTYYEEPCNEVEGSNGELYPPFSAAPESIALFNPQLCRPWALHFNGSVSKNGLQLARFVAKDDFLSATGNATVDECLDLHDGADWKALFNAAPCHNSIPVWLSLPHFLKADATLLSDVVGLSPDPKKHEVYLDVYPKVGFTVDMRIRVQVNLKLKRGPKDGQTPEVIYPILWQEIMVYPEGSAKIARILYEKVELPRALLTRISVVLAVLCFIAALVCVGIRLRLSDTSVSLDAVTGPYPPNWKLLGMEFSSREPSNAETGRELVIKTFRTEKLCH</sequence>
<dbReference type="PANTHER" id="PTHR11923:SF110">
    <property type="entry name" value="SCAVENGER RECEPTOR CLASS B MEMBER 1"/>
    <property type="match status" value="1"/>
</dbReference>
<dbReference type="OrthoDB" id="6499619at2759"/>
<comment type="caution">
    <text evidence="14">The sequence shown here is derived from an EMBL/GenBank/DDBJ whole genome shotgun (WGS) entry which is preliminary data.</text>
</comment>
<keyword evidence="4" id="KW-1003">Cell membrane</keyword>
<evidence type="ECO:0000256" key="4">
    <source>
        <dbReference type="ARBA" id="ARBA00022475"/>
    </source>
</evidence>
<proteinExistence type="inferred from homology"/>
<evidence type="ECO:0000313" key="15">
    <source>
        <dbReference type="Proteomes" id="UP000192247"/>
    </source>
</evidence>
<keyword evidence="8" id="KW-1015">Disulfide bond</keyword>
<keyword evidence="5 13" id="KW-0812">Transmembrane</keyword>
<evidence type="ECO:0000256" key="2">
    <source>
        <dbReference type="ARBA" id="ARBA00004651"/>
    </source>
</evidence>
<name>A0A1V9XQP1_9ACAR</name>
<organism evidence="14 15">
    <name type="scientific">Tropilaelaps mercedesae</name>
    <dbReference type="NCBI Taxonomy" id="418985"/>
    <lineage>
        <taxon>Eukaryota</taxon>
        <taxon>Metazoa</taxon>
        <taxon>Ecdysozoa</taxon>
        <taxon>Arthropoda</taxon>
        <taxon>Chelicerata</taxon>
        <taxon>Arachnida</taxon>
        <taxon>Acari</taxon>
        <taxon>Parasitiformes</taxon>
        <taxon>Mesostigmata</taxon>
        <taxon>Gamasina</taxon>
        <taxon>Dermanyssoidea</taxon>
        <taxon>Laelapidae</taxon>
        <taxon>Tropilaelaps</taxon>
    </lineage>
</organism>
<gene>
    <name evidence="14" type="ORF">BIW11_08249</name>
</gene>
<protein>
    <recommendedName>
        <fullName evidence="11">Scavenger receptor class B member 1</fullName>
    </recommendedName>
    <alternativeName>
        <fullName evidence="12">SR-BI</fullName>
    </alternativeName>
</protein>
<dbReference type="InterPro" id="IPR002159">
    <property type="entry name" value="CD36_fam"/>
</dbReference>
<evidence type="ECO:0000256" key="12">
    <source>
        <dbReference type="ARBA" id="ARBA00042244"/>
    </source>
</evidence>
<dbReference type="Proteomes" id="UP000192247">
    <property type="component" value="Unassembled WGS sequence"/>
</dbReference>
<dbReference type="GO" id="GO:0005737">
    <property type="term" value="C:cytoplasm"/>
    <property type="evidence" value="ECO:0007669"/>
    <property type="project" value="TreeGrafter"/>
</dbReference>
<accession>A0A1V9XQP1</accession>
<keyword evidence="7 13" id="KW-0472">Membrane</keyword>
<keyword evidence="9 14" id="KW-0675">Receptor</keyword>
<comment type="similarity">
    <text evidence="3">Belongs to the CD36 family.</text>
</comment>